<comment type="similarity">
    <text evidence="3 9">Belongs to the oxygen-dependent FAD-linked oxidoreductase family.</text>
</comment>
<dbReference type="UniPathway" id="UPA00771">
    <property type="reaction ID" value="UER00766"/>
</dbReference>
<dbReference type="Gene3D" id="3.30.465.10">
    <property type="match status" value="1"/>
</dbReference>
<organism evidence="11 12">
    <name type="scientific">Trichodelitschia bisporula</name>
    <dbReference type="NCBI Taxonomy" id="703511"/>
    <lineage>
        <taxon>Eukaryota</taxon>
        <taxon>Fungi</taxon>
        <taxon>Dikarya</taxon>
        <taxon>Ascomycota</taxon>
        <taxon>Pezizomycotina</taxon>
        <taxon>Dothideomycetes</taxon>
        <taxon>Dothideomycetes incertae sedis</taxon>
        <taxon>Phaeotrichales</taxon>
        <taxon>Phaeotrichaceae</taxon>
        <taxon>Trichodelitschia</taxon>
    </lineage>
</organism>
<dbReference type="OrthoDB" id="610608at2759"/>
<dbReference type="InterPro" id="IPR016166">
    <property type="entry name" value="FAD-bd_PCMH"/>
</dbReference>
<evidence type="ECO:0000256" key="6">
    <source>
        <dbReference type="ARBA" id="ARBA00022827"/>
    </source>
</evidence>
<dbReference type="GO" id="GO:0031966">
    <property type="term" value="C:mitochondrial membrane"/>
    <property type="evidence" value="ECO:0007669"/>
    <property type="project" value="UniProtKB-SubCell"/>
</dbReference>
<evidence type="ECO:0000256" key="7">
    <source>
        <dbReference type="ARBA" id="ARBA00023002"/>
    </source>
</evidence>
<keyword evidence="5 9" id="KW-0285">Flavoprotein</keyword>
<dbReference type="GO" id="GO:0003885">
    <property type="term" value="F:D-arabinono-1,4-lactone oxidase activity"/>
    <property type="evidence" value="ECO:0007669"/>
    <property type="project" value="UniProtKB-UniRule"/>
</dbReference>
<comment type="pathway">
    <text evidence="2 9">Cofactor biosynthesis; D-erythroascorbate biosynthesis; dehydro-D-arabinono-1,4-lactone from D-arabinose: step 2/2.</text>
</comment>
<evidence type="ECO:0000313" key="11">
    <source>
        <dbReference type="EMBL" id="KAF2396382.1"/>
    </source>
</evidence>
<evidence type="ECO:0000256" key="8">
    <source>
        <dbReference type="ARBA" id="ARBA00033418"/>
    </source>
</evidence>
<dbReference type="SUPFAM" id="SSF56176">
    <property type="entry name" value="FAD-binding/transporter-associated domain-like"/>
    <property type="match status" value="1"/>
</dbReference>
<name>A0A6G1HK67_9PEZI</name>
<dbReference type="Pfam" id="PF01565">
    <property type="entry name" value="FAD_binding_4"/>
    <property type="match status" value="1"/>
</dbReference>
<dbReference type="PROSITE" id="PS00862">
    <property type="entry name" value="OX2_COVAL_FAD"/>
    <property type="match status" value="1"/>
</dbReference>
<evidence type="ECO:0000256" key="5">
    <source>
        <dbReference type="ARBA" id="ARBA00022630"/>
    </source>
</evidence>
<dbReference type="Gene3D" id="3.30.70.2520">
    <property type="match status" value="1"/>
</dbReference>
<dbReference type="NCBIfam" id="TIGR01678">
    <property type="entry name" value="FAD_lactone_ox"/>
    <property type="match status" value="1"/>
</dbReference>
<evidence type="ECO:0000313" key="12">
    <source>
        <dbReference type="Proteomes" id="UP000799640"/>
    </source>
</evidence>
<dbReference type="GO" id="GO:0071949">
    <property type="term" value="F:FAD binding"/>
    <property type="evidence" value="ECO:0007669"/>
    <property type="project" value="UniProtKB-UniRule"/>
</dbReference>
<evidence type="ECO:0000259" key="10">
    <source>
        <dbReference type="PROSITE" id="PS51387"/>
    </source>
</evidence>
<dbReference type="InterPro" id="IPR016169">
    <property type="entry name" value="FAD-bd_PCMH_sub2"/>
</dbReference>
<dbReference type="Gene3D" id="3.30.43.10">
    <property type="entry name" value="Uridine Diphospho-n-acetylenolpyruvylglucosamine Reductase, domain 2"/>
    <property type="match status" value="1"/>
</dbReference>
<keyword evidence="12" id="KW-1185">Reference proteome</keyword>
<dbReference type="InterPro" id="IPR016167">
    <property type="entry name" value="FAD-bd_PCMH_sub1"/>
</dbReference>
<accession>A0A6G1HK67</accession>
<sequence>MNPHLASELARFDPDPAIPLHALPHHTHHTWARTFHSRPELYIQPHSLAEIQKTVTLARRCRRRIVVVGSGHCPSDITCTSAWMVNLDKYASVLRVNAASGAMLVQAGIRIHDLNLAAKEHGLTVPSLGSIDEQSIAGAIATGTHGSSMRHGLLSQNVLSLRIVLANGAAVRCSPSQNADLFRAALVSLGALGVVVEVEYRMVPHANIHWAQRLVALDEVLSTWNADLWTRHEYTRVWWLPYTKRAVVWTADKTASPPQTLRIESWYAGAVGYRTYHALLWLSHYIPRLLPAVEWFVFGMQYGFKLGGSGGDIEEQRTGLLMNCLYSQFVNEWALPLERGPEAISRLSAWLNHDDAASGIPFPSKGIWVHAPIEVRVSGAPPPPDQRPFLDPSQPVGGTLYLNATLYRPYGLDPPCTQRYYAAFEYLMKELGGRPHWAKNFATVSRADIESMYGADLEKWRGVRAEVDPEGVFVGPWVRRTVIEEDAGRGAPLACEEVEVGRVGRKEGGAQWVGRQGGFERRGSAGSSVESFEHMAGAEAEASGMLESRWEEDVEKRVREGAREGVTGVRVFDKM</sequence>
<keyword evidence="7 9" id="KW-0560">Oxidoreductase</keyword>
<dbReference type="InterPro" id="IPR006094">
    <property type="entry name" value="Oxid_FAD_bind_N"/>
</dbReference>
<keyword evidence="6 9" id="KW-0274">FAD</keyword>
<evidence type="ECO:0000256" key="4">
    <source>
        <dbReference type="ARBA" id="ARBA00013136"/>
    </source>
</evidence>
<comment type="catalytic activity">
    <reaction evidence="9">
        <text>D-arabinono-1,4-lactone + O2 = dehydro-D-arabinono-1,4-lactone + H2O2 + H(+)</text>
        <dbReference type="Rhea" id="RHEA:23756"/>
        <dbReference type="ChEBI" id="CHEBI:15378"/>
        <dbReference type="ChEBI" id="CHEBI:15379"/>
        <dbReference type="ChEBI" id="CHEBI:16240"/>
        <dbReference type="ChEBI" id="CHEBI:16292"/>
        <dbReference type="ChEBI" id="CHEBI:58277"/>
        <dbReference type="EC" id="1.1.3.37"/>
    </reaction>
</comment>
<dbReference type="EMBL" id="ML996707">
    <property type="protein sequence ID" value="KAF2396382.1"/>
    <property type="molecule type" value="Genomic_DNA"/>
</dbReference>
<dbReference type="AlphaFoldDB" id="A0A6G1HK67"/>
<keyword evidence="9" id="KW-0496">Mitochondrion</keyword>
<gene>
    <name evidence="11" type="ORF">EJ06DRAFT_534109</name>
</gene>
<reference evidence="11" key="1">
    <citation type="journal article" date="2020" name="Stud. Mycol.">
        <title>101 Dothideomycetes genomes: a test case for predicting lifestyles and emergence of pathogens.</title>
        <authorList>
            <person name="Haridas S."/>
            <person name="Albert R."/>
            <person name="Binder M."/>
            <person name="Bloem J."/>
            <person name="Labutti K."/>
            <person name="Salamov A."/>
            <person name="Andreopoulos B."/>
            <person name="Baker S."/>
            <person name="Barry K."/>
            <person name="Bills G."/>
            <person name="Bluhm B."/>
            <person name="Cannon C."/>
            <person name="Castanera R."/>
            <person name="Culley D."/>
            <person name="Daum C."/>
            <person name="Ezra D."/>
            <person name="Gonzalez J."/>
            <person name="Henrissat B."/>
            <person name="Kuo A."/>
            <person name="Liang C."/>
            <person name="Lipzen A."/>
            <person name="Lutzoni F."/>
            <person name="Magnuson J."/>
            <person name="Mondo S."/>
            <person name="Nolan M."/>
            <person name="Ohm R."/>
            <person name="Pangilinan J."/>
            <person name="Park H.-J."/>
            <person name="Ramirez L."/>
            <person name="Alfaro M."/>
            <person name="Sun H."/>
            <person name="Tritt A."/>
            <person name="Yoshinaga Y."/>
            <person name="Zwiers L.-H."/>
            <person name="Turgeon B."/>
            <person name="Goodwin S."/>
            <person name="Spatafora J."/>
            <person name="Crous P."/>
            <person name="Grigoriev I."/>
        </authorList>
    </citation>
    <scope>NUCLEOTIDE SEQUENCE</scope>
    <source>
        <strain evidence="11">CBS 262.69</strain>
    </source>
</reference>
<proteinExistence type="inferred from homology"/>
<feature type="domain" description="FAD-binding PCMH-type" evidence="10">
    <location>
        <begin position="35"/>
        <end position="205"/>
    </location>
</feature>
<protein>
    <recommendedName>
        <fullName evidence="4 9">D-arabinono-1,4-lactone oxidase</fullName>
        <shortName evidence="9">ALO</shortName>
        <ecNumber evidence="4 9">1.1.3.37</ecNumber>
    </recommendedName>
    <alternativeName>
        <fullName evidence="8 9">L-galactono-gamma-lactone oxidase</fullName>
    </alternativeName>
</protein>
<dbReference type="InterPro" id="IPR036318">
    <property type="entry name" value="FAD-bd_PCMH-like_sf"/>
</dbReference>
<evidence type="ECO:0000256" key="2">
    <source>
        <dbReference type="ARBA" id="ARBA00005083"/>
    </source>
</evidence>
<evidence type="ECO:0000256" key="1">
    <source>
        <dbReference type="ARBA" id="ARBA00001974"/>
    </source>
</evidence>
<evidence type="ECO:0000256" key="9">
    <source>
        <dbReference type="RuleBase" id="RU367158"/>
    </source>
</evidence>
<dbReference type="Proteomes" id="UP000799640">
    <property type="component" value="Unassembled WGS sequence"/>
</dbReference>
<dbReference type="Pfam" id="PF04030">
    <property type="entry name" value="ALO"/>
    <property type="match status" value="1"/>
</dbReference>
<dbReference type="EC" id="1.1.3.37" evidence="4 9"/>
<dbReference type="PROSITE" id="PS51387">
    <property type="entry name" value="FAD_PCMH"/>
    <property type="match status" value="1"/>
</dbReference>
<dbReference type="InterPro" id="IPR007173">
    <property type="entry name" value="ALO_C"/>
</dbReference>
<dbReference type="PANTHER" id="PTHR43762:SF1">
    <property type="entry name" value="D-ARABINONO-1,4-LACTONE OXIDASE"/>
    <property type="match status" value="1"/>
</dbReference>
<dbReference type="PANTHER" id="PTHR43762">
    <property type="entry name" value="L-GULONOLACTONE OXIDASE"/>
    <property type="match status" value="1"/>
</dbReference>
<comment type="cofactor">
    <cofactor evidence="1 9">
        <name>FAD</name>
        <dbReference type="ChEBI" id="CHEBI:57692"/>
    </cofactor>
</comment>
<dbReference type="InterPro" id="IPR010031">
    <property type="entry name" value="FAD_lactone_oxidase-like"/>
</dbReference>
<dbReference type="InterPro" id="IPR006093">
    <property type="entry name" value="Oxy_OxRdtase_FAD_BS"/>
</dbReference>
<evidence type="ECO:0000256" key="3">
    <source>
        <dbReference type="ARBA" id="ARBA00005466"/>
    </source>
</evidence>
<comment type="subcellular location">
    <subcellularLocation>
        <location evidence="9">Mitochondrion membrane</location>
    </subcellularLocation>
</comment>
<dbReference type="InterPro" id="IPR030654">
    <property type="entry name" value="Sugar_lactone_oxidase"/>
</dbReference>